<comment type="caution">
    <text evidence="1">The sequence shown here is derived from an EMBL/GenBank/DDBJ whole genome shotgun (WGS) entry which is preliminary data.</text>
</comment>
<evidence type="ECO:0000313" key="2">
    <source>
        <dbReference type="Proteomes" id="UP000288024"/>
    </source>
</evidence>
<dbReference type="EMBL" id="RZTZ01000009">
    <property type="protein sequence ID" value="RVT59437.1"/>
    <property type="molecule type" value="Genomic_DNA"/>
</dbReference>
<gene>
    <name evidence="1" type="ORF">EM808_19245</name>
</gene>
<reference evidence="1 2" key="1">
    <citation type="submission" date="2019-01" db="EMBL/GenBank/DDBJ databases">
        <title>Bacillus sp. M5HDSG1-1, whole genome shotgun sequence.</title>
        <authorList>
            <person name="Tuo L."/>
        </authorList>
    </citation>
    <scope>NUCLEOTIDE SEQUENCE [LARGE SCALE GENOMIC DNA]</scope>
    <source>
        <strain evidence="1 2">M5HDSG1-1</strain>
    </source>
</reference>
<dbReference type="GeneID" id="87619625"/>
<dbReference type="AlphaFoldDB" id="A0A3S2TSL5"/>
<sequence length="318" mass="36686">MKNFTKDLSLQILKNEISVEKLLTQYPEYKGDVLKEINAIINSKDSNLINTIIEKYTLNAKIASKKIAKSGYNEKTLNAFMPNIIKARFAIFLLQRLIFASSTNKIKNKTRLNIWDGFILQKLLFEKDLIRKPVSLGLFTFFWKFIVNKKVLLPLVNERGIYCFYTKQLINNLSTILDGKYCVEIAAGDGTLTKFLKDKNINCIATDDFSWDYFINYPDFVEKANAKAALNKYNPEVVLCSWPVPNNSYEKHVFKTKSVELYIVIGTKKPKITGDYDAYYNAASENFTMELDERLSSLILPPSEDNAVYLFRRKNNFS</sequence>
<keyword evidence="2" id="KW-1185">Reference proteome</keyword>
<evidence type="ECO:0000313" key="1">
    <source>
        <dbReference type="EMBL" id="RVT59437.1"/>
    </source>
</evidence>
<dbReference type="Proteomes" id="UP000288024">
    <property type="component" value="Unassembled WGS sequence"/>
</dbReference>
<dbReference type="RefSeq" id="WP_127739832.1">
    <property type="nucleotide sequence ID" value="NZ_CAJCKN010000038.1"/>
</dbReference>
<keyword evidence="1" id="KW-0489">Methyltransferase</keyword>
<organism evidence="1 2">
    <name type="scientific">Niallia taxi</name>
    <dbReference type="NCBI Taxonomy" id="2499688"/>
    <lineage>
        <taxon>Bacteria</taxon>
        <taxon>Bacillati</taxon>
        <taxon>Bacillota</taxon>
        <taxon>Bacilli</taxon>
        <taxon>Bacillales</taxon>
        <taxon>Bacillaceae</taxon>
        <taxon>Niallia</taxon>
    </lineage>
</organism>
<proteinExistence type="predicted"/>
<keyword evidence="1" id="KW-0808">Transferase</keyword>
<accession>A0A3S2TSL5</accession>
<protein>
    <submittedName>
        <fullName evidence="1">SAM-dependent methyltransferase</fullName>
    </submittedName>
</protein>
<dbReference type="GO" id="GO:0032259">
    <property type="term" value="P:methylation"/>
    <property type="evidence" value="ECO:0007669"/>
    <property type="project" value="UniProtKB-KW"/>
</dbReference>
<dbReference type="GO" id="GO:0008168">
    <property type="term" value="F:methyltransferase activity"/>
    <property type="evidence" value="ECO:0007669"/>
    <property type="project" value="UniProtKB-KW"/>
</dbReference>
<name>A0A3S2TSL5_9BACI</name>